<dbReference type="RefSeq" id="WP_217868954.1">
    <property type="nucleotide sequence ID" value="NZ_CP077077.1"/>
</dbReference>
<gene>
    <name evidence="1" type="ORF">KSS90_08210</name>
</gene>
<dbReference type="EMBL" id="CP077077">
    <property type="protein sequence ID" value="QXH58168.1"/>
    <property type="molecule type" value="Genomic_DNA"/>
</dbReference>
<dbReference type="Proteomes" id="UP000824010">
    <property type="component" value="Chromosome"/>
</dbReference>
<protein>
    <submittedName>
        <fullName evidence="1">Uncharacterized protein</fullName>
    </submittedName>
</protein>
<evidence type="ECO:0000313" key="2">
    <source>
        <dbReference type="Proteomes" id="UP000824010"/>
    </source>
</evidence>
<keyword evidence="2" id="KW-1185">Reference proteome</keyword>
<name>A0ABX8NQ81_9PSED</name>
<evidence type="ECO:0000313" key="1">
    <source>
        <dbReference type="EMBL" id="QXH58168.1"/>
    </source>
</evidence>
<proteinExistence type="predicted"/>
<organism evidence="1 2">
    <name type="scientific">Pseudomonas maumuensis</name>
    <dbReference type="NCBI Taxonomy" id="2842354"/>
    <lineage>
        <taxon>Bacteria</taxon>
        <taxon>Pseudomonadati</taxon>
        <taxon>Pseudomonadota</taxon>
        <taxon>Gammaproteobacteria</taxon>
        <taxon>Pseudomonadales</taxon>
        <taxon>Pseudomonadaceae</taxon>
        <taxon>Pseudomonas</taxon>
    </lineage>
</organism>
<sequence>MNEFSSIDRLRGLFAEIAKDKIECLETDGLRIDHGEDLFLQLVKYGSLLSDSIRRLEESGVDELAVQSALIHVRLHAMSLCSFFDDIAEDAERLLIEAKWPDMPEDYVTPL</sequence>
<reference evidence="1 2" key="1">
    <citation type="journal article" date="2021" name="Microorganisms">
        <title>The Ever-Expanding Pseudomonas Genus: Description of 43 New Species and Partition of the Pseudomonas putida Group.</title>
        <authorList>
            <person name="Girard L."/>
            <person name="Lood C."/>
            <person name="Hofte M."/>
            <person name="Vandamme P."/>
            <person name="Rokni-Zadeh H."/>
            <person name="van Noort V."/>
            <person name="Lavigne R."/>
            <person name="De Mot R."/>
        </authorList>
    </citation>
    <scope>NUCLEOTIDE SEQUENCE [LARGE SCALE GENOMIC DNA]</scope>
    <source>
        <strain evidence="1 2">COW77</strain>
    </source>
</reference>
<accession>A0ABX8NQ81</accession>